<dbReference type="EMBL" id="KN771530">
    <property type="protein sequence ID" value="KIH45696.1"/>
    <property type="molecule type" value="Genomic_DNA"/>
</dbReference>
<dbReference type="AlphaFoldDB" id="A0A0C2FLG2"/>
<keyword evidence="4 5" id="KW-0472">Membrane</keyword>
<evidence type="ECO:0000256" key="3">
    <source>
        <dbReference type="ARBA" id="ARBA00022989"/>
    </source>
</evidence>
<dbReference type="PROSITE" id="PS50922">
    <property type="entry name" value="TLC"/>
    <property type="match status" value="1"/>
</dbReference>
<evidence type="ECO:0000259" key="7">
    <source>
        <dbReference type="PROSITE" id="PS50922"/>
    </source>
</evidence>
<keyword evidence="9" id="KW-1185">Reference proteome</keyword>
<protein>
    <recommendedName>
        <fullName evidence="7">TLC domain-containing protein</fullName>
    </recommendedName>
</protein>
<keyword evidence="3 6" id="KW-1133">Transmembrane helix</keyword>
<dbReference type="GO" id="GO:0016020">
    <property type="term" value="C:membrane"/>
    <property type="evidence" value="ECO:0007669"/>
    <property type="project" value="UniProtKB-SubCell"/>
</dbReference>
<sequence>MIPLICYSLIWYCVNLLVNAYCWTTWQEGFRRRRLINLTTSLIHSTISGSFLFVYFLRNTRLMFASPMHYYSYLELQVVLVSIGYFVYDSVDMAINDTYVVNFIFLCVIKVI</sequence>
<feature type="transmembrane region" description="Helical" evidence="6">
    <location>
        <begin position="35"/>
        <end position="58"/>
    </location>
</feature>
<evidence type="ECO:0000313" key="9">
    <source>
        <dbReference type="Proteomes" id="UP000054047"/>
    </source>
</evidence>
<feature type="transmembrane region" description="Helical" evidence="6">
    <location>
        <begin position="70"/>
        <end position="88"/>
    </location>
</feature>
<evidence type="ECO:0000313" key="8">
    <source>
        <dbReference type="EMBL" id="KIH45696.1"/>
    </source>
</evidence>
<organism evidence="8 9">
    <name type="scientific">Ancylostoma duodenale</name>
    <dbReference type="NCBI Taxonomy" id="51022"/>
    <lineage>
        <taxon>Eukaryota</taxon>
        <taxon>Metazoa</taxon>
        <taxon>Ecdysozoa</taxon>
        <taxon>Nematoda</taxon>
        <taxon>Chromadorea</taxon>
        <taxon>Rhabditida</taxon>
        <taxon>Rhabditina</taxon>
        <taxon>Rhabditomorpha</taxon>
        <taxon>Strongyloidea</taxon>
        <taxon>Ancylostomatidae</taxon>
        <taxon>Ancylostomatinae</taxon>
        <taxon>Ancylostoma</taxon>
    </lineage>
</organism>
<feature type="transmembrane region" description="Helical" evidence="6">
    <location>
        <begin position="6"/>
        <end position="23"/>
    </location>
</feature>
<evidence type="ECO:0000256" key="4">
    <source>
        <dbReference type="ARBA" id="ARBA00023136"/>
    </source>
</evidence>
<keyword evidence="2 5" id="KW-0812">Transmembrane</keyword>
<accession>A0A0C2FLG2</accession>
<name>A0A0C2FLG2_9BILA</name>
<evidence type="ECO:0000256" key="2">
    <source>
        <dbReference type="ARBA" id="ARBA00022692"/>
    </source>
</evidence>
<evidence type="ECO:0000256" key="5">
    <source>
        <dbReference type="PROSITE-ProRule" id="PRU00205"/>
    </source>
</evidence>
<evidence type="ECO:0000256" key="6">
    <source>
        <dbReference type="SAM" id="Phobius"/>
    </source>
</evidence>
<feature type="domain" description="TLC" evidence="7">
    <location>
        <begin position="30"/>
        <end position="112"/>
    </location>
</feature>
<proteinExistence type="predicted"/>
<evidence type="ECO:0000256" key="1">
    <source>
        <dbReference type="ARBA" id="ARBA00004141"/>
    </source>
</evidence>
<dbReference type="OrthoDB" id="10266980at2759"/>
<reference evidence="8 9" key="1">
    <citation type="submission" date="2013-12" db="EMBL/GenBank/DDBJ databases">
        <title>Draft genome of the parsitic nematode Ancylostoma duodenale.</title>
        <authorList>
            <person name="Mitreva M."/>
        </authorList>
    </citation>
    <scope>NUCLEOTIDE SEQUENCE [LARGE SCALE GENOMIC DNA]</scope>
    <source>
        <strain evidence="8 9">Zhejiang</strain>
    </source>
</reference>
<gene>
    <name evidence="8" type="ORF">ANCDUO_24260</name>
</gene>
<dbReference type="InterPro" id="IPR006634">
    <property type="entry name" value="TLC-dom"/>
</dbReference>
<comment type="subcellular location">
    <subcellularLocation>
        <location evidence="1">Membrane</location>
        <topology evidence="1">Multi-pass membrane protein</topology>
    </subcellularLocation>
</comment>
<dbReference type="Proteomes" id="UP000054047">
    <property type="component" value="Unassembled WGS sequence"/>
</dbReference>